<feature type="transmembrane region" description="Helical" evidence="1">
    <location>
        <begin position="248"/>
        <end position="266"/>
    </location>
</feature>
<dbReference type="RefSeq" id="WP_230504928.1">
    <property type="nucleotide sequence ID" value="NZ_CAKJTJ010000049.1"/>
</dbReference>
<feature type="transmembrane region" description="Helical" evidence="1">
    <location>
        <begin position="120"/>
        <end position="137"/>
    </location>
</feature>
<feature type="transmembrane region" description="Helical" evidence="1">
    <location>
        <begin position="316"/>
        <end position="338"/>
    </location>
</feature>
<reference evidence="3 4" key="1">
    <citation type="submission" date="2021-10" db="EMBL/GenBank/DDBJ databases">
        <authorList>
            <person name="Criscuolo A."/>
        </authorList>
    </citation>
    <scope>NUCLEOTIDE SEQUENCE [LARGE SCALE GENOMIC DNA]</scope>
    <source>
        <strain evidence="4">CIP 111883</strain>
    </source>
</reference>
<evidence type="ECO:0000313" key="3">
    <source>
        <dbReference type="EMBL" id="CAG9623464.1"/>
    </source>
</evidence>
<organism evidence="3 4">
    <name type="scientific">Sutcliffiella rhizosphaerae</name>
    <dbReference type="NCBI Taxonomy" id="2880967"/>
    <lineage>
        <taxon>Bacteria</taxon>
        <taxon>Bacillati</taxon>
        <taxon>Bacillota</taxon>
        <taxon>Bacilli</taxon>
        <taxon>Bacillales</taxon>
        <taxon>Bacillaceae</taxon>
        <taxon>Sutcliffiella</taxon>
    </lineage>
</organism>
<sequence length="393" mass="44826">MQAAPIQERERIVALDIVRGFAILGIFLVNMPSFFAPILYINQNSYWTDTKDIFVVNAIDIMAQASFYTLFSFLFGYGFIIFTKRVAEKNLSVPKYFSKRLIVLLIIGILHAFFIWHGDILITYAICGFVLLLVRNLSPKVMMWIGLSLVFVPTILLSSLLMLTMLALGGIDPYVQLEGLVEQSLNIYANGSFWEITSQRIFDWSYVNVSGFIFIALAVLPMFFFGAAAAKSGWLTNVEDKLGIFRKLWLITFMLAVMFKLLPYYTEKNYLTEYLQDGIGGPASAIFYFLTVVLATRTDIGKKILSPLQYVGKLSLSNYLLQSVVFSTVFYSYGLGLYGSFTPFYGLLLVIGFYIFQVVVSKFWVNKFYYGPMEWLWRAGTYGIRPKFKKDVS</sequence>
<keyword evidence="1" id="KW-0472">Membrane</keyword>
<accession>A0ABM8YU13</accession>
<keyword evidence="4" id="KW-1185">Reference proteome</keyword>
<feature type="transmembrane region" description="Helical" evidence="1">
    <location>
        <begin position="96"/>
        <end position="114"/>
    </location>
</feature>
<proteinExistence type="predicted"/>
<keyword evidence="1" id="KW-0812">Transmembrane</keyword>
<feature type="transmembrane region" description="Helical" evidence="1">
    <location>
        <begin position="344"/>
        <end position="365"/>
    </location>
</feature>
<name>A0ABM8YU13_9BACI</name>
<dbReference type="InterPro" id="IPR052529">
    <property type="entry name" value="Bact_Transport_Assoc"/>
</dbReference>
<feature type="transmembrane region" description="Helical" evidence="1">
    <location>
        <begin position="144"/>
        <end position="168"/>
    </location>
</feature>
<protein>
    <recommendedName>
        <fullName evidence="2">DUF418 domain-containing protein</fullName>
    </recommendedName>
</protein>
<evidence type="ECO:0000256" key="1">
    <source>
        <dbReference type="SAM" id="Phobius"/>
    </source>
</evidence>
<comment type="caution">
    <text evidence="3">The sequence shown here is derived from an EMBL/GenBank/DDBJ whole genome shotgun (WGS) entry which is preliminary data.</text>
</comment>
<dbReference type="InterPro" id="IPR007349">
    <property type="entry name" value="DUF418"/>
</dbReference>
<evidence type="ECO:0000313" key="4">
    <source>
        <dbReference type="Proteomes" id="UP000789833"/>
    </source>
</evidence>
<dbReference type="Pfam" id="PF04235">
    <property type="entry name" value="DUF418"/>
    <property type="match status" value="1"/>
</dbReference>
<feature type="transmembrane region" description="Helical" evidence="1">
    <location>
        <begin position="61"/>
        <end position="84"/>
    </location>
</feature>
<dbReference type="EMBL" id="CAKJTJ010000049">
    <property type="protein sequence ID" value="CAG9623464.1"/>
    <property type="molecule type" value="Genomic_DNA"/>
</dbReference>
<feature type="transmembrane region" description="Helical" evidence="1">
    <location>
        <begin position="278"/>
        <end position="295"/>
    </location>
</feature>
<dbReference type="PANTHER" id="PTHR30590:SF2">
    <property type="entry name" value="INNER MEMBRANE PROTEIN"/>
    <property type="match status" value="1"/>
</dbReference>
<feature type="domain" description="DUF418" evidence="2">
    <location>
        <begin position="229"/>
        <end position="383"/>
    </location>
</feature>
<keyword evidence="1" id="KW-1133">Transmembrane helix</keyword>
<dbReference type="PANTHER" id="PTHR30590">
    <property type="entry name" value="INNER MEMBRANE PROTEIN"/>
    <property type="match status" value="1"/>
</dbReference>
<feature type="transmembrane region" description="Helical" evidence="1">
    <location>
        <begin position="204"/>
        <end position="227"/>
    </location>
</feature>
<dbReference type="Proteomes" id="UP000789833">
    <property type="component" value="Unassembled WGS sequence"/>
</dbReference>
<evidence type="ECO:0000259" key="2">
    <source>
        <dbReference type="Pfam" id="PF04235"/>
    </source>
</evidence>
<gene>
    <name evidence="3" type="ORF">BACCIP111883_04277</name>
</gene>
<feature type="transmembrane region" description="Helical" evidence="1">
    <location>
        <begin position="21"/>
        <end position="41"/>
    </location>
</feature>